<sequence>DLSIGGFDGGATGWNVAFRIEGQSDWHSSYALPIDGGSTVHVTLRVQTDGELWLGQGELVVESENSGEHRAVMVEVFNASPAILAIDDDQNGTYETDLVGAITAGGYLYKTFTVGPYNDSDGPDLATMNQYDGVIWQTGFTPRTLTDNDLAALSSYLDMGRKLYLQSMDYLTYDGTKPFTSTYLGVSTYTNDARADAAVGVPGDPITDGMNFPALQWPAPAYNKADVVEPLPSAHAILHKETGQPIALRNELSNGARIAFNTVLLRALGNGPDPSNRTQFVGRTLDWLFTRGPADVPETTVGSAEWGMLSASPNPFTTSAAGTELRFSLSESASQKPVSLTVVDASGRQVRHLQDGNSGPSPRSVRWDGRDDAGRLLSSGVYWAVLRSTDGTSTVKLTHVE</sequence>
<organism evidence="2 3">
    <name type="scientific">Eiseniibacteriota bacterium</name>
    <dbReference type="NCBI Taxonomy" id="2212470"/>
    <lineage>
        <taxon>Bacteria</taxon>
        <taxon>Candidatus Eiseniibacteriota</taxon>
    </lineage>
</organism>
<feature type="non-terminal residue" evidence="2">
    <location>
        <position position="1"/>
    </location>
</feature>
<dbReference type="Gene3D" id="2.60.40.4070">
    <property type="match status" value="1"/>
</dbReference>
<reference evidence="2" key="1">
    <citation type="submission" date="2020-04" db="EMBL/GenBank/DDBJ databases">
        <authorList>
            <person name="Zhang T."/>
        </authorList>
    </citation>
    <scope>NUCLEOTIDE SEQUENCE</scope>
    <source>
        <strain evidence="2">HKST-UBA01</strain>
    </source>
</reference>
<dbReference type="Proteomes" id="UP000697710">
    <property type="component" value="Unassembled WGS sequence"/>
</dbReference>
<dbReference type="Pfam" id="PF13860">
    <property type="entry name" value="FlgD_ig"/>
    <property type="match status" value="1"/>
</dbReference>
<reference evidence="2" key="2">
    <citation type="journal article" date="2021" name="Microbiome">
        <title>Successional dynamics and alternative stable states in a saline activated sludge microbial community over 9 years.</title>
        <authorList>
            <person name="Wang Y."/>
            <person name="Ye J."/>
            <person name="Ju F."/>
            <person name="Liu L."/>
            <person name="Boyd J.A."/>
            <person name="Deng Y."/>
            <person name="Parks D.H."/>
            <person name="Jiang X."/>
            <person name="Yin X."/>
            <person name="Woodcroft B.J."/>
            <person name="Tyson G.W."/>
            <person name="Hugenholtz P."/>
            <person name="Polz M.F."/>
            <person name="Zhang T."/>
        </authorList>
    </citation>
    <scope>NUCLEOTIDE SEQUENCE</scope>
    <source>
        <strain evidence="2">HKST-UBA01</strain>
    </source>
</reference>
<protein>
    <recommendedName>
        <fullName evidence="1">FlgD/Vpr Ig-like domain-containing protein</fullName>
    </recommendedName>
</protein>
<gene>
    <name evidence="2" type="ORF">KC729_01620</name>
</gene>
<dbReference type="AlphaFoldDB" id="A0A956LVS2"/>
<name>A0A956LVS2_UNCEI</name>
<evidence type="ECO:0000313" key="2">
    <source>
        <dbReference type="EMBL" id="MCA9726349.1"/>
    </source>
</evidence>
<dbReference type="InterPro" id="IPR025965">
    <property type="entry name" value="FlgD/Vpr_Ig-like"/>
</dbReference>
<evidence type="ECO:0000313" key="3">
    <source>
        <dbReference type="Proteomes" id="UP000697710"/>
    </source>
</evidence>
<comment type="caution">
    <text evidence="2">The sequence shown here is derived from an EMBL/GenBank/DDBJ whole genome shotgun (WGS) entry which is preliminary data.</text>
</comment>
<dbReference type="EMBL" id="JAGQHR010000022">
    <property type="protein sequence ID" value="MCA9726349.1"/>
    <property type="molecule type" value="Genomic_DNA"/>
</dbReference>
<proteinExistence type="predicted"/>
<evidence type="ECO:0000259" key="1">
    <source>
        <dbReference type="Pfam" id="PF13860"/>
    </source>
</evidence>
<accession>A0A956LVS2</accession>
<feature type="domain" description="FlgD/Vpr Ig-like" evidence="1">
    <location>
        <begin position="321"/>
        <end position="389"/>
    </location>
</feature>